<dbReference type="InterPro" id="IPR011527">
    <property type="entry name" value="ABC1_TM_dom"/>
</dbReference>
<evidence type="ECO:0000256" key="7">
    <source>
        <dbReference type="ARBA" id="ARBA00022989"/>
    </source>
</evidence>
<dbReference type="EMBL" id="PKOZ01000003">
    <property type="protein sequence ID" value="PQD95706.1"/>
    <property type="molecule type" value="Genomic_DNA"/>
</dbReference>
<feature type="transmembrane region" description="Helical" evidence="10">
    <location>
        <begin position="164"/>
        <end position="182"/>
    </location>
</feature>
<sequence>MGQQGSNRQAPPNFRGPRHHFGPKRKAKNQKETILRIWNQLSKHRLKLWIVLVFVFVSTVLGLLGPYYLGVTIDSYILKKDVPGSIQMAVLLAAIYLAGSLFTWLQQDIMVRVSLTTIRTIREELFAKLQQLSLRFFDTRSQGDLMSRVTNDIDNLNNALSQSLVQIFSSVLTIAGVTIAMLSLNWMMAMVSFLIIPVMLFVSRKIIAVSSQNFAKRQADLGQLNGYIEEAISGKEVITLYGQEKKTIQEFHEINEELRKSAMLAETFSGFLGPVNNFINNLGFGLIIATGAILTLNDMASIGVIAAFVTYSKLFFRPINQLTNLWNTIQSAIAGAERVFEVMDEVPDLQDSPNAAPVVSFEGDIEFRNVSFGYEKDHQILKNISLKASPGETIALVGPTGSGKTTIINLLSRFYDRSSGELFIDDKPIEAYKMADLRKRIGIVLQETYLFSGTLMENIRYGRLDATDEEVIEAAKIAAAHQFIKHLPERYETKITSGGTNLSQGQRQLLAIARAILADSDILILDEATSSIDTRTEIAIQEGLKNLTKGKTTFVIAHRLKTIEKADRIYVIDHGQIRESGTHDELLASEGFYYQLYTQQFKQTV</sequence>
<evidence type="ECO:0000256" key="2">
    <source>
        <dbReference type="ARBA" id="ARBA00022448"/>
    </source>
</evidence>
<gene>
    <name evidence="13" type="ORF">CYL18_07380</name>
</gene>
<protein>
    <submittedName>
        <fullName evidence="13">Multidrug ABC transporter ATP-binding protein</fullName>
    </submittedName>
</protein>
<dbReference type="GO" id="GO:0005886">
    <property type="term" value="C:plasma membrane"/>
    <property type="evidence" value="ECO:0007669"/>
    <property type="project" value="UniProtKB-SubCell"/>
</dbReference>
<dbReference type="PANTHER" id="PTHR43394:SF1">
    <property type="entry name" value="ATP-BINDING CASSETTE SUB-FAMILY B MEMBER 10, MITOCHONDRIAL"/>
    <property type="match status" value="1"/>
</dbReference>
<dbReference type="GO" id="GO:0015421">
    <property type="term" value="F:ABC-type oligopeptide transporter activity"/>
    <property type="evidence" value="ECO:0007669"/>
    <property type="project" value="TreeGrafter"/>
</dbReference>
<keyword evidence="7 10" id="KW-1133">Transmembrane helix</keyword>
<evidence type="ECO:0000256" key="8">
    <source>
        <dbReference type="ARBA" id="ARBA00023136"/>
    </source>
</evidence>
<dbReference type="InterPro" id="IPR036640">
    <property type="entry name" value="ABC1_TM_sf"/>
</dbReference>
<keyword evidence="6 13" id="KW-0067">ATP-binding</keyword>
<evidence type="ECO:0000259" key="11">
    <source>
        <dbReference type="PROSITE" id="PS50893"/>
    </source>
</evidence>
<dbReference type="InterPro" id="IPR003439">
    <property type="entry name" value="ABC_transporter-like_ATP-bd"/>
</dbReference>
<feature type="transmembrane region" description="Helical" evidence="10">
    <location>
        <begin position="46"/>
        <end position="65"/>
    </location>
</feature>
<evidence type="ECO:0000313" key="14">
    <source>
        <dbReference type="Proteomes" id="UP000239663"/>
    </source>
</evidence>
<evidence type="ECO:0000256" key="4">
    <source>
        <dbReference type="ARBA" id="ARBA00022692"/>
    </source>
</evidence>
<keyword evidence="14" id="KW-1185">Reference proteome</keyword>
<dbReference type="PROSITE" id="PS50893">
    <property type="entry name" value="ABC_TRANSPORTER_2"/>
    <property type="match status" value="1"/>
</dbReference>
<keyword evidence="5" id="KW-0547">Nucleotide-binding</keyword>
<evidence type="ECO:0000313" key="13">
    <source>
        <dbReference type="EMBL" id="PQD95706.1"/>
    </source>
</evidence>
<reference evidence="13 14" key="1">
    <citation type="submission" date="2017-12" db="EMBL/GenBank/DDBJ databases">
        <title>Taxonomic description and draft genome of Pradoshia cofamensis Gen. nov., sp. nov., a thermotolerant bacillale isolated from anterior gut of earthworm Eisenia fetida.</title>
        <authorList>
            <person name="Saha T."/>
            <person name="Chakraborty R."/>
        </authorList>
    </citation>
    <scope>NUCLEOTIDE SEQUENCE [LARGE SCALE GENOMIC DNA]</scope>
    <source>
        <strain evidence="13 14">EAG3</strain>
    </source>
</reference>
<keyword evidence="2" id="KW-0813">Transport</keyword>
<feature type="compositionally biased region" description="Polar residues" evidence="9">
    <location>
        <begin position="1"/>
        <end position="10"/>
    </location>
</feature>
<dbReference type="Proteomes" id="UP000239663">
    <property type="component" value="Unassembled WGS sequence"/>
</dbReference>
<dbReference type="GO" id="GO:0016887">
    <property type="term" value="F:ATP hydrolysis activity"/>
    <property type="evidence" value="ECO:0007669"/>
    <property type="project" value="InterPro"/>
</dbReference>
<evidence type="ECO:0000256" key="9">
    <source>
        <dbReference type="SAM" id="MobiDB-lite"/>
    </source>
</evidence>
<dbReference type="InterPro" id="IPR003593">
    <property type="entry name" value="AAA+_ATPase"/>
</dbReference>
<evidence type="ECO:0000256" key="1">
    <source>
        <dbReference type="ARBA" id="ARBA00004651"/>
    </source>
</evidence>
<feature type="domain" description="ABC transporter" evidence="11">
    <location>
        <begin position="365"/>
        <end position="599"/>
    </location>
</feature>
<dbReference type="OrthoDB" id="9770415at2"/>
<comment type="caution">
    <text evidence="13">The sequence shown here is derived from an EMBL/GenBank/DDBJ whole genome shotgun (WGS) entry which is preliminary data.</text>
</comment>
<dbReference type="Pfam" id="PF00664">
    <property type="entry name" value="ABC_membrane"/>
    <property type="match status" value="1"/>
</dbReference>
<evidence type="ECO:0000256" key="3">
    <source>
        <dbReference type="ARBA" id="ARBA00022475"/>
    </source>
</evidence>
<organism evidence="13 14">
    <name type="scientific">Pradoshia eiseniae</name>
    <dbReference type="NCBI Taxonomy" id="2064768"/>
    <lineage>
        <taxon>Bacteria</taxon>
        <taxon>Bacillati</taxon>
        <taxon>Bacillota</taxon>
        <taxon>Bacilli</taxon>
        <taxon>Bacillales</taxon>
        <taxon>Bacillaceae</taxon>
        <taxon>Pradoshia</taxon>
    </lineage>
</organism>
<dbReference type="FunFam" id="3.40.50.300:FF:000287">
    <property type="entry name" value="Multidrug ABC transporter ATP-binding protein"/>
    <property type="match status" value="1"/>
</dbReference>
<evidence type="ECO:0000256" key="6">
    <source>
        <dbReference type="ARBA" id="ARBA00022840"/>
    </source>
</evidence>
<dbReference type="SUPFAM" id="SSF52540">
    <property type="entry name" value="P-loop containing nucleoside triphosphate hydrolases"/>
    <property type="match status" value="1"/>
</dbReference>
<dbReference type="InterPro" id="IPR027417">
    <property type="entry name" value="P-loop_NTPase"/>
</dbReference>
<dbReference type="CDD" id="cd18547">
    <property type="entry name" value="ABC_6TM_Tm288_like"/>
    <property type="match status" value="1"/>
</dbReference>
<feature type="compositionally biased region" description="Basic residues" evidence="9">
    <location>
        <begin position="16"/>
        <end position="28"/>
    </location>
</feature>
<dbReference type="PROSITE" id="PS50929">
    <property type="entry name" value="ABC_TM1F"/>
    <property type="match status" value="1"/>
</dbReference>
<dbReference type="PANTHER" id="PTHR43394">
    <property type="entry name" value="ATP-DEPENDENT PERMEASE MDL1, MITOCHONDRIAL"/>
    <property type="match status" value="1"/>
</dbReference>
<dbReference type="PROSITE" id="PS00211">
    <property type="entry name" value="ABC_TRANSPORTER_1"/>
    <property type="match status" value="1"/>
</dbReference>
<feature type="region of interest" description="Disordered" evidence="9">
    <location>
        <begin position="1"/>
        <end position="28"/>
    </location>
</feature>
<accession>A0A2S7N106</accession>
<keyword evidence="8 10" id="KW-0472">Membrane</keyword>
<dbReference type="GO" id="GO:0005524">
    <property type="term" value="F:ATP binding"/>
    <property type="evidence" value="ECO:0007669"/>
    <property type="project" value="UniProtKB-KW"/>
</dbReference>
<dbReference type="RefSeq" id="WP_104848853.1">
    <property type="nucleotide sequence ID" value="NZ_PKOZ01000003.1"/>
</dbReference>
<feature type="transmembrane region" description="Helical" evidence="10">
    <location>
        <begin position="188"/>
        <end position="207"/>
    </location>
</feature>
<evidence type="ECO:0000256" key="10">
    <source>
        <dbReference type="SAM" id="Phobius"/>
    </source>
</evidence>
<proteinExistence type="predicted"/>
<feature type="domain" description="ABC transmembrane type-1" evidence="12">
    <location>
        <begin position="49"/>
        <end position="331"/>
    </location>
</feature>
<dbReference type="InterPro" id="IPR017871">
    <property type="entry name" value="ABC_transporter-like_CS"/>
</dbReference>
<dbReference type="Gene3D" id="3.40.50.300">
    <property type="entry name" value="P-loop containing nucleotide triphosphate hydrolases"/>
    <property type="match status" value="1"/>
</dbReference>
<evidence type="ECO:0000259" key="12">
    <source>
        <dbReference type="PROSITE" id="PS50929"/>
    </source>
</evidence>
<dbReference type="SUPFAM" id="SSF90123">
    <property type="entry name" value="ABC transporter transmembrane region"/>
    <property type="match status" value="1"/>
</dbReference>
<dbReference type="FunFam" id="1.20.1560.10:FF:000011">
    <property type="entry name" value="Multidrug ABC transporter ATP-binding protein"/>
    <property type="match status" value="1"/>
</dbReference>
<evidence type="ECO:0000256" key="5">
    <source>
        <dbReference type="ARBA" id="ARBA00022741"/>
    </source>
</evidence>
<dbReference type="Pfam" id="PF00005">
    <property type="entry name" value="ABC_tran"/>
    <property type="match status" value="1"/>
</dbReference>
<comment type="subcellular location">
    <subcellularLocation>
        <location evidence="1">Cell membrane</location>
        <topology evidence="1">Multi-pass membrane protein</topology>
    </subcellularLocation>
</comment>
<dbReference type="SMART" id="SM00382">
    <property type="entry name" value="AAA"/>
    <property type="match status" value="1"/>
</dbReference>
<keyword evidence="3" id="KW-1003">Cell membrane</keyword>
<dbReference type="AlphaFoldDB" id="A0A2S7N106"/>
<dbReference type="InterPro" id="IPR039421">
    <property type="entry name" value="Type_1_exporter"/>
</dbReference>
<feature type="transmembrane region" description="Helical" evidence="10">
    <location>
        <begin position="85"/>
        <end position="105"/>
    </location>
</feature>
<dbReference type="CDD" id="cd03254">
    <property type="entry name" value="ABCC_Glucan_exporter_like"/>
    <property type="match status" value="1"/>
</dbReference>
<feature type="transmembrane region" description="Helical" evidence="10">
    <location>
        <begin position="286"/>
        <end position="311"/>
    </location>
</feature>
<name>A0A2S7N106_9BACI</name>
<keyword evidence="4 10" id="KW-0812">Transmembrane</keyword>
<dbReference type="Gene3D" id="1.20.1560.10">
    <property type="entry name" value="ABC transporter type 1, transmembrane domain"/>
    <property type="match status" value="1"/>
</dbReference>